<dbReference type="InterPro" id="IPR006143">
    <property type="entry name" value="RND_pump_MFP"/>
</dbReference>
<dbReference type="InterPro" id="IPR058625">
    <property type="entry name" value="MdtA-like_BSH"/>
</dbReference>
<dbReference type="GO" id="GO:0005886">
    <property type="term" value="C:plasma membrane"/>
    <property type="evidence" value="ECO:0007669"/>
    <property type="project" value="UniProtKB-SubCell"/>
</dbReference>
<dbReference type="InterPro" id="IPR058626">
    <property type="entry name" value="MdtA-like_b-barrel"/>
</dbReference>
<sequence length="400" mass="44070">MGRKVFFGKCSAEAYRQALGIALLLFLSACERAPATSPAVPPSVEVMQAIRQDVPVYKEWVSTLDGMVNAQISAQVTGYLVKQHFKEGDLVRKGQLLYEIDPRTFQATLNKDRATLAKQEAVLKTASIEIRRIERLLPENAVSVRDRDTAAGREASATAEVWAAKATVVQAELDLEFTRIKSPINGIVGISKAQIGDLVGPTSSSTALTIVSQVDPIRAYNSLSEQEYLYFAREQLRNGAREPPQVELILADGSTYEHRGTFYFADRQVDAKTGSIQVAALFPNPQQILRPGQFGRLRAKLGMKNNALLVPQRAVLQIQDRYQVAIVNPDSKIAMRNVTAGERIGSLWVIDKGIEPEDRVVVQGVQKVREGMVVTPAPYHFSEELPKAETADNNVSTPQQ</sequence>
<dbReference type="Pfam" id="PF25944">
    <property type="entry name" value="Beta-barrel_RND"/>
    <property type="match status" value="1"/>
</dbReference>
<evidence type="ECO:0000256" key="2">
    <source>
        <dbReference type="ARBA" id="ARBA00009477"/>
    </source>
</evidence>
<evidence type="ECO:0000259" key="4">
    <source>
        <dbReference type="Pfam" id="PF25917"/>
    </source>
</evidence>
<dbReference type="InterPro" id="IPR058627">
    <property type="entry name" value="MdtA-like_C"/>
</dbReference>
<gene>
    <name evidence="7" type="ORF">F6R98_00460</name>
</gene>
<organism evidence="7 8">
    <name type="scientific">Candidatus Methylospira mobilis</name>
    <dbReference type="NCBI Taxonomy" id="1808979"/>
    <lineage>
        <taxon>Bacteria</taxon>
        <taxon>Pseudomonadati</taxon>
        <taxon>Pseudomonadota</taxon>
        <taxon>Gammaproteobacteria</taxon>
        <taxon>Methylococcales</taxon>
        <taxon>Methylococcaceae</taxon>
        <taxon>Candidatus Methylospira</taxon>
    </lineage>
</organism>
<dbReference type="InParanoid" id="A0A5Q0BBE1"/>
<dbReference type="Pfam" id="PF25967">
    <property type="entry name" value="RND-MFP_C"/>
    <property type="match status" value="1"/>
</dbReference>
<evidence type="ECO:0000259" key="6">
    <source>
        <dbReference type="Pfam" id="PF25967"/>
    </source>
</evidence>
<dbReference type="Gene3D" id="1.10.287.470">
    <property type="entry name" value="Helix hairpin bin"/>
    <property type="match status" value="1"/>
</dbReference>
<keyword evidence="8" id="KW-1185">Reference proteome</keyword>
<name>A0A5Q0BBE1_9GAMM</name>
<comment type="subcellular location">
    <subcellularLocation>
        <location evidence="1">Cell inner membrane</location>
        <topology evidence="1">Lipid-anchor</topology>
    </subcellularLocation>
</comment>
<reference evidence="7 8" key="1">
    <citation type="submission" date="2019-09" db="EMBL/GenBank/DDBJ databases">
        <title>Ecophysiology of the spiral-shaped methanotroph Methylospira mobilis as revealed by the complete genome sequence.</title>
        <authorList>
            <person name="Oshkin I.Y."/>
            <person name="Dedysh S.N."/>
            <person name="Miroshnikov K."/>
            <person name="Danilova O.V."/>
            <person name="Hakobyan A."/>
            <person name="Liesack W."/>
        </authorList>
    </citation>
    <scope>NUCLEOTIDE SEQUENCE [LARGE SCALE GENOMIC DNA]</scope>
    <source>
        <strain evidence="7 8">Shm1</strain>
    </source>
</reference>
<dbReference type="KEGG" id="mmob:F6R98_00460"/>
<dbReference type="Gene3D" id="2.40.50.100">
    <property type="match status" value="1"/>
</dbReference>
<dbReference type="PROSITE" id="PS51257">
    <property type="entry name" value="PROKAR_LIPOPROTEIN"/>
    <property type="match status" value="1"/>
</dbReference>
<evidence type="ECO:0000259" key="5">
    <source>
        <dbReference type="Pfam" id="PF25944"/>
    </source>
</evidence>
<dbReference type="Gene3D" id="2.40.420.20">
    <property type="match status" value="1"/>
</dbReference>
<dbReference type="InterPro" id="IPR058624">
    <property type="entry name" value="MdtA-like_HH"/>
</dbReference>
<dbReference type="FunCoup" id="A0A5Q0BBE1">
    <property type="interactions" value="437"/>
</dbReference>
<dbReference type="FunFam" id="2.40.420.20:FF:000001">
    <property type="entry name" value="Efflux RND transporter periplasmic adaptor subunit"/>
    <property type="match status" value="1"/>
</dbReference>
<dbReference type="PANTHER" id="PTHR30158">
    <property type="entry name" value="ACRA/E-RELATED COMPONENT OF DRUG EFFLUX TRANSPORTER"/>
    <property type="match status" value="1"/>
</dbReference>
<dbReference type="AlphaFoldDB" id="A0A5Q0BBE1"/>
<dbReference type="EMBL" id="CP044205">
    <property type="protein sequence ID" value="QFY41273.1"/>
    <property type="molecule type" value="Genomic_DNA"/>
</dbReference>
<dbReference type="NCBIfam" id="TIGR01730">
    <property type="entry name" value="RND_mfp"/>
    <property type="match status" value="1"/>
</dbReference>
<dbReference type="OrthoDB" id="9800613at2"/>
<proteinExistence type="inferred from homology"/>
<feature type="domain" description="Multidrug resistance protein MdtA-like beta-barrel" evidence="5">
    <location>
        <begin position="222"/>
        <end position="302"/>
    </location>
</feature>
<protein>
    <submittedName>
        <fullName evidence="7">Efflux RND transporter periplasmic adaptor subunit</fullName>
    </submittedName>
</protein>
<dbReference type="GO" id="GO:0022857">
    <property type="term" value="F:transmembrane transporter activity"/>
    <property type="evidence" value="ECO:0007669"/>
    <property type="project" value="InterPro"/>
</dbReference>
<dbReference type="Pfam" id="PF25876">
    <property type="entry name" value="HH_MFP_RND"/>
    <property type="match status" value="1"/>
</dbReference>
<dbReference type="Pfam" id="PF25917">
    <property type="entry name" value="BSH_RND"/>
    <property type="match status" value="1"/>
</dbReference>
<dbReference type="RefSeq" id="WP_153247250.1">
    <property type="nucleotide sequence ID" value="NZ_CP044205.1"/>
</dbReference>
<dbReference type="Gene3D" id="2.40.30.170">
    <property type="match status" value="1"/>
</dbReference>
<evidence type="ECO:0000313" key="8">
    <source>
        <dbReference type="Proteomes" id="UP000325755"/>
    </source>
</evidence>
<evidence type="ECO:0000313" key="7">
    <source>
        <dbReference type="EMBL" id="QFY41273.1"/>
    </source>
</evidence>
<evidence type="ECO:0000256" key="1">
    <source>
        <dbReference type="ARBA" id="ARBA00004519"/>
    </source>
</evidence>
<feature type="domain" description="Multidrug resistance protein MdtA-like barrel-sandwich hybrid" evidence="4">
    <location>
        <begin position="70"/>
        <end position="210"/>
    </location>
</feature>
<comment type="similarity">
    <text evidence="2">Belongs to the membrane fusion protein (MFP) (TC 8.A.1) family.</text>
</comment>
<evidence type="ECO:0000259" key="3">
    <source>
        <dbReference type="Pfam" id="PF25876"/>
    </source>
</evidence>
<dbReference type="SUPFAM" id="SSF111369">
    <property type="entry name" value="HlyD-like secretion proteins"/>
    <property type="match status" value="1"/>
</dbReference>
<accession>A0A5Q0BBE1</accession>
<feature type="domain" description="Multidrug resistance protein MdtA-like alpha-helical hairpin" evidence="3">
    <location>
        <begin position="109"/>
        <end position="178"/>
    </location>
</feature>
<dbReference type="GO" id="GO:0046677">
    <property type="term" value="P:response to antibiotic"/>
    <property type="evidence" value="ECO:0007669"/>
    <property type="project" value="TreeGrafter"/>
</dbReference>
<feature type="domain" description="Multidrug resistance protein MdtA-like C-terminal permuted SH3" evidence="6">
    <location>
        <begin position="306"/>
        <end position="367"/>
    </location>
</feature>
<dbReference type="Proteomes" id="UP000325755">
    <property type="component" value="Chromosome"/>
</dbReference>